<sequence length="976" mass="105022">MQPSQLAAKPADADDASSQIDANRPGSPPAQRGPIRQAPPERKPRSATQRPRHDDWSPLYELESVSSHSPPSTSSQETPRDTSVSSLPSDAESKPIVSGTPQSRTATREKRSRAHEQDFRTSTSTGETKLSPASERSPGGSPPFVFHDNLAKPTSTVTFSSETKTTQSIPACASDYPISILKKPAEGSSSSSESPIKSPPSESSDSPTNPAPTKDELRRFTKLRERGSHAKETSVDATRAPIKRSRIAERPSNLPFRATTHHDVEVTRSASPALLKSPVGPLATADPQSTNVYQGIEPVANKMGTQPGATKRSELLFESSTGAGEEESGNLSPPIAIREPSRNGTKWTRLFIEPSNRRRYWETLTESDTGTMVCAEPKGSSAMALPSGSAPEIGSAPKAVDQGVEPDSRAGTLKKVLLVSASADPAIDLAIAAPEGHYGGTNVIGLDSYESSSSATEAEVVSQVSTQIHFRPVPPEESSEFRRKLARQKGGEERGMTTLWKTSTVGRFTTTMSTAFRDIIVMAMTRRFFMLIIFCAATIMPAFQWIQYSIVSNIAEQYYNVSSTAVSWTAMIYYVAYIIMAIPCAWILDSYGLRVTVLCGACGSAIGSCIKLFSIGPDRFAIVLIGQAFPALATAFTSAVPARLASAWFKYEEITTASSAGMLGVQLGTALGFFAPPNVLDKNDIEGSLRTLCIGVATASCLAFLVAIACFEEKPVHPPSFSEMLNRFADTRVSFGEGMHALIKDRDFVLLLLSYGINTGGFYSISTLLNPVITSYFPGEESFAGLLGLSMIFSGLLGSWVGGVILDKTAMFKEVTLAAYIFSTMAMLLHTFVLPVHSHALTIVVCVFLGFFLTGYMPLAVQLSAEITYPLNEALPASLLSMSAQGTSLILTPICSFVIAKFGHVASNLVITGMLVIGCLMTVTLRAELKRQKAFMRVQRKRSITVPRSESVRARSSPSEELDAETERSKDTTPSA</sequence>
<evidence type="ECO:0000313" key="1">
    <source>
        <dbReference type="EMBL" id="KAH7953699.1"/>
    </source>
</evidence>
<keyword evidence="2" id="KW-1185">Reference proteome</keyword>
<protein>
    <submittedName>
        <fullName evidence="1">Uncharacterized protein</fullName>
    </submittedName>
</protein>
<dbReference type="Proteomes" id="UP000821865">
    <property type="component" value="Chromosome 4"/>
</dbReference>
<proteinExistence type="predicted"/>
<evidence type="ECO:0000313" key="2">
    <source>
        <dbReference type="Proteomes" id="UP000821865"/>
    </source>
</evidence>
<comment type="caution">
    <text evidence="1">The sequence shown here is derived from an EMBL/GenBank/DDBJ whole genome shotgun (WGS) entry which is preliminary data.</text>
</comment>
<reference evidence="1" key="1">
    <citation type="submission" date="2020-05" db="EMBL/GenBank/DDBJ databases">
        <title>Large-scale comparative analyses of tick genomes elucidate their genetic diversity and vector capacities.</title>
        <authorList>
            <person name="Jia N."/>
            <person name="Wang J."/>
            <person name="Shi W."/>
            <person name="Du L."/>
            <person name="Sun Y."/>
            <person name="Zhan W."/>
            <person name="Jiang J."/>
            <person name="Wang Q."/>
            <person name="Zhang B."/>
            <person name="Ji P."/>
            <person name="Sakyi L.B."/>
            <person name="Cui X."/>
            <person name="Yuan T."/>
            <person name="Jiang B."/>
            <person name="Yang W."/>
            <person name="Lam T.T.-Y."/>
            <person name="Chang Q."/>
            <person name="Ding S."/>
            <person name="Wang X."/>
            <person name="Zhu J."/>
            <person name="Ruan X."/>
            <person name="Zhao L."/>
            <person name="Wei J."/>
            <person name="Que T."/>
            <person name="Du C."/>
            <person name="Cheng J."/>
            <person name="Dai P."/>
            <person name="Han X."/>
            <person name="Huang E."/>
            <person name="Gao Y."/>
            <person name="Liu J."/>
            <person name="Shao H."/>
            <person name="Ye R."/>
            <person name="Li L."/>
            <person name="Wei W."/>
            <person name="Wang X."/>
            <person name="Wang C."/>
            <person name="Yang T."/>
            <person name="Huo Q."/>
            <person name="Li W."/>
            <person name="Guo W."/>
            <person name="Chen H."/>
            <person name="Zhou L."/>
            <person name="Ni X."/>
            <person name="Tian J."/>
            <person name="Zhou Y."/>
            <person name="Sheng Y."/>
            <person name="Liu T."/>
            <person name="Pan Y."/>
            <person name="Xia L."/>
            <person name="Li J."/>
            <person name="Zhao F."/>
            <person name="Cao W."/>
        </authorList>
    </citation>
    <scope>NUCLEOTIDE SEQUENCE</scope>
    <source>
        <strain evidence="1">Dsil-2018</strain>
    </source>
</reference>
<organism evidence="1 2">
    <name type="scientific">Dermacentor silvarum</name>
    <name type="common">Tick</name>
    <dbReference type="NCBI Taxonomy" id="543639"/>
    <lineage>
        <taxon>Eukaryota</taxon>
        <taxon>Metazoa</taxon>
        <taxon>Ecdysozoa</taxon>
        <taxon>Arthropoda</taxon>
        <taxon>Chelicerata</taxon>
        <taxon>Arachnida</taxon>
        <taxon>Acari</taxon>
        <taxon>Parasitiformes</taxon>
        <taxon>Ixodida</taxon>
        <taxon>Ixodoidea</taxon>
        <taxon>Ixodidae</taxon>
        <taxon>Rhipicephalinae</taxon>
        <taxon>Dermacentor</taxon>
    </lineage>
</organism>
<name>A0ACB8CWZ7_DERSI</name>
<dbReference type="EMBL" id="CM023473">
    <property type="protein sequence ID" value="KAH7953699.1"/>
    <property type="molecule type" value="Genomic_DNA"/>
</dbReference>
<gene>
    <name evidence="1" type="ORF">HPB49_011493</name>
</gene>
<accession>A0ACB8CWZ7</accession>